<reference evidence="1 3" key="1">
    <citation type="journal article" date="2017" name="Nat. Commun.">
        <title>Genome assembly with in vitro proximity ligation data and whole-genome triplication in lettuce.</title>
        <authorList>
            <person name="Reyes-Chin-Wo S."/>
            <person name="Wang Z."/>
            <person name="Yang X."/>
            <person name="Kozik A."/>
            <person name="Arikit S."/>
            <person name="Song C."/>
            <person name="Xia L."/>
            <person name="Froenicke L."/>
            <person name="Lavelle D.O."/>
            <person name="Truco M.J."/>
            <person name="Xia R."/>
            <person name="Zhu S."/>
            <person name="Xu C."/>
            <person name="Xu H."/>
            <person name="Xu X."/>
            <person name="Cox K."/>
            <person name="Korf I."/>
            <person name="Meyers B.C."/>
            <person name="Michelmore R.W."/>
        </authorList>
    </citation>
    <scope>NUCLEOTIDE SEQUENCE [LARGE SCALE GENOMIC DNA]</scope>
    <source>
        <tissue evidence="1">Seedlings</tissue>
    </source>
</reference>
<dbReference type="EMBL" id="NBSK02000004">
    <property type="protein sequence ID" value="KAJ0208853.1"/>
    <property type="molecule type" value="Genomic_DNA"/>
</dbReference>
<proteinExistence type="predicted"/>
<evidence type="ECO:0000313" key="1">
    <source>
        <dbReference type="EMBL" id="KAJ0208853.1"/>
    </source>
</evidence>
<dbReference type="Gramene" id="rna-gnl|WGS:NBSK|LSAT_4X157220_mrna">
    <property type="protein sequence ID" value="cds-PLY63155.1"/>
    <property type="gene ID" value="gene-LSAT_4X157220"/>
</dbReference>
<evidence type="ECO:0000313" key="2">
    <source>
        <dbReference type="EMBL" id="KAJ0213492.1"/>
    </source>
</evidence>
<keyword evidence="3" id="KW-1185">Reference proteome</keyword>
<comment type="caution">
    <text evidence="1">The sequence shown here is derived from an EMBL/GenBank/DDBJ whole genome shotgun (WGS) entry which is preliminary data.</text>
</comment>
<reference evidence="1" key="3">
    <citation type="submission" date="2022-10" db="EMBL/GenBank/DDBJ databases">
        <title>High Quality Telomere-to-Telomere reference genome assembly of Lactuca sativa.</title>
        <authorList>
            <person name="Naidu S.A."/>
            <person name="Kozik A."/>
            <person name="Lavelle D."/>
        </authorList>
    </citation>
    <scope>NUCLEOTIDE SEQUENCE</scope>
    <source>
        <tissue evidence="1">Seedlings</tissue>
    </source>
</reference>
<accession>A0A9R1VYX3</accession>
<reference evidence="1" key="2">
    <citation type="submission" date="2017-10" db="EMBL/GenBank/DDBJ databases">
        <authorList>
            <person name="Reyes-Chin-Wo S."/>
        </authorList>
    </citation>
    <scope>NUCLEOTIDE SEQUENCE</scope>
    <source>
        <tissue evidence="1">Seedlings</tissue>
    </source>
</reference>
<protein>
    <submittedName>
        <fullName evidence="1">Uncharacterized protein</fullName>
    </submittedName>
</protein>
<dbReference type="Gramene" id="rna-gnl|WGS:NBSK|LSAT_4X157160_mrna">
    <property type="protein sequence ID" value="cds-PLY63163.1"/>
    <property type="gene ID" value="gene-LSAT_4X157160"/>
</dbReference>
<gene>
    <name evidence="2" type="ORF">LSAT_V11C400218010</name>
    <name evidence="1" type="ORF">LSAT_V11C400218030</name>
</gene>
<accession>A0A9R1VQJ6</accession>
<dbReference type="EMBL" id="NBSK02000004">
    <property type="protein sequence ID" value="KAJ0213492.1"/>
    <property type="molecule type" value="Genomic_DNA"/>
</dbReference>
<accession>A0A2J6JK15</accession>
<dbReference type="Proteomes" id="UP000235145">
    <property type="component" value="Unassembled WGS sequence"/>
</dbReference>
<evidence type="ECO:0000313" key="3">
    <source>
        <dbReference type="Proteomes" id="UP000235145"/>
    </source>
</evidence>
<name>A0A9R1VQJ6_LACSA</name>
<dbReference type="Gramene" id="rna-gnl|WGS:NBSK|LSAT_4X157180_mrna">
    <property type="protein sequence ID" value="cds-PLY63152.1"/>
    <property type="gene ID" value="gene-LSAT_4X157180"/>
</dbReference>
<dbReference type="AlphaFoldDB" id="A0A9R1VQJ6"/>
<organism evidence="1 3">
    <name type="scientific">Lactuca sativa</name>
    <name type="common">Garden lettuce</name>
    <dbReference type="NCBI Taxonomy" id="4236"/>
    <lineage>
        <taxon>Eukaryota</taxon>
        <taxon>Viridiplantae</taxon>
        <taxon>Streptophyta</taxon>
        <taxon>Embryophyta</taxon>
        <taxon>Tracheophyta</taxon>
        <taxon>Spermatophyta</taxon>
        <taxon>Magnoliopsida</taxon>
        <taxon>eudicotyledons</taxon>
        <taxon>Gunneridae</taxon>
        <taxon>Pentapetalae</taxon>
        <taxon>asterids</taxon>
        <taxon>campanulids</taxon>
        <taxon>Asterales</taxon>
        <taxon>Asteraceae</taxon>
        <taxon>Cichorioideae</taxon>
        <taxon>Cichorieae</taxon>
        <taxon>Lactucinae</taxon>
        <taxon>Lactuca</taxon>
    </lineage>
</organism>
<sequence length="99" mass="11049">MATTINLTCSASIEGRLSNVSDCTSTSSLSDQEDCTQINSGSVRRSHNWRKLMKKVIEGSKKSIYGSSKPLIFQYDAVSYSLNFDEGTHDDEYYSYGSR</sequence>